<dbReference type="RefSeq" id="WP_153819731.1">
    <property type="nucleotide sequence ID" value="NZ_WJIE01000003.1"/>
</dbReference>
<dbReference type="Proteomes" id="UP000440224">
    <property type="component" value="Unassembled WGS sequence"/>
</dbReference>
<gene>
    <name evidence="1" type="ORF">GF068_13430</name>
</gene>
<name>A0A6N7PLA6_9BACT</name>
<protein>
    <submittedName>
        <fullName evidence="1">Uncharacterized protein</fullName>
    </submittedName>
</protein>
<evidence type="ECO:0000313" key="2">
    <source>
        <dbReference type="Proteomes" id="UP000440224"/>
    </source>
</evidence>
<comment type="caution">
    <text evidence="1">The sequence shown here is derived from an EMBL/GenBank/DDBJ whole genome shotgun (WGS) entry which is preliminary data.</text>
</comment>
<organism evidence="1 2">
    <name type="scientific">Polyangium spumosum</name>
    <dbReference type="NCBI Taxonomy" id="889282"/>
    <lineage>
        <taxon>Bacteria</taxon>
        <taxon>Pseudomonadati</taxon>
        <taxon>Myxococcota</taxon>
        <taxon>Polyangia</taxon>
        <taxon>Polyangiales</taxon>
        <taxon>Polyangiaceae</taxon>
        <taxon>Polyangium</taxon>
    </lineage>
</organism>
<dbReference type="EMBL" id="WJIE01000003">
    <property type="protein sequence ID" value="MRG92922.1"/>
    <property type="molecule type" value="Genomic_DNA"/>
</dbReference>
<reference evidence="1 2" key="1">
    <citation type="submission" date="2019-10" db="EMBL/GenBank/DDBJ databases">
        <title>A soil myxobacterium in the family Polyangiaceae.</title>
        <authorList>
            <person name="Li Y."/>
            <person name="Wang J."/>
        </authorList>
    </citation>
    <scope>NUCLEOTIDE SEQUENCE [LARGE SCALE GENOMIC DNA]</scope>
    <source>
        <strain evidence="1 2">DSM 14734</strain>
    </source>
</reference>
<proteinExistence type="predicted"/>
<sequence>MRSRATLQDARFEQTDPRRIVEYHDPEEFDRIGFALRALDVLRPKRLRIALYQAVSTMQVEAVEDVSRKGYRVASVGIPPHASREHIAYALAELAGVASVPYVVRTLLTLTPAPLPSRERGEEGS</sequence>
<dbReference type="AlphaFoldDB" id="A0A6N7PLA6"/>
<accession>A0A6N7PLA6</accession>
<evidence type="ECO:0000313" key="1">
    <source>
        <dbReference type="EMBL" id="MRG92922.1"/>
    </source>
</evidence>
<keyword evidence="2" id="KW-1185">Reference proteome</keyword>
<dbReference type="OrthoDB" id="5514668at2"/>